<feature type="transmembrane region" description="Helical" evidence="12">
    <location>
        <begin position="686"/>
        <end position="711"/>
    </location>
</feature>
<feature type="region of interest" description="Disordered" evidence="11">
    <location>
        <begin position="126"/>
        <end position="173"/>
    </location>
</feature>
<dbReference type="GO" id="GO:0005335">
    <property type="term" value="F:serotonin:sodium:chloride symporter activity"/>
    <property type="evidence" value="ECO:0007669"/>
    <property type="project" value="TreeGrafter"/>
</dbReference>
<dbReference type="GO" id="GO:0006865">
    <property type="term" value="P:amino acid transport"/>
    <property type="evidence" value="ECO:0007669"/>
    <property type="project" value="TreeGrafter"/>
</dbReference>
<keyword evidence="6 12" id="KW-1133">Transmembrane helix</keyword>
<dbReference type="AlphaFoldDB" id="A0A834VGQ8"/>
<evidence type="ECO:0000256" key="3">
    <source>
        <dbReference type="ARBA" id="ARBA00022448"/>
    </source>
</evidence>
<feature type="compositionally biased region" description="Basic and acidic residues" evidence="11">
    <location>
        <begin position="882"/>
        <end position="893"/>
    </location>
</feature>
<comment type="similarity">
    <text evidence="2 10">Belongs to the sodium:neurotransmitter symporter (SNF) (TC 2.A.22) family.</text>
</comment>
<evidence type="ECO:0000256" key="6">
    <source>
        <dbReference type="ARBA" id="ARBA00022989"/>
    </source>
</evidence>
<dbReference type="Proteomes" id="UP000070412">
    <property type="component" value="Unassembled WGS sequence"/>
</dbReference>
<keyword evidence="4 10" id="KW-0812">Transmembrane</keyword>
<evidence type="ECO:0000256" key="8">
    <source>
        <dbReference type="PIRSR" id="PIRSR600175-1"/>
    </source>
</evidence>
<proteinExistence type="inferred from homology"/>
<evidence type="ECO:0000256" key="4">
    <source>
        <dbReference type="ARBA" id="ARBA00022692"/>
    </source>
</evidence>
<dbReference type="GO" id="GO:0043005">
    <property type="term" value="C:neuron projection"/>
    <property type="evidence" value="ECO:0007669"/>
    <property type="project" value="TreeGrafter"/>
</dbReference>
<dbReference type="PRINTS" id="PR00176">
    <property type="entry name" value="NANEUSMPORT"/>
</dbReference>
<dbReference type="GO" id="GO:0046872">
    <property type="term" value="F:metal ion binding"/>
    <property type="evidence" value="ECO:0007669"/>
    <property type="project" value="UniProtKB-KW"/>
</dbReference>
<name>A0A834VGQ8_SARSC</name>
<keyword evidence="8" id="KW-0479">Metal-binding</keyword>
<dbReference type="InterPro" id="IPR000175">
    <property type="entry name" value="Na/ntran_symport"/>
</dbReference>
<keyword evidence="7 12" id="KW-0472">Membrane</keyword>
<evidence type="ECO:0000256" key="9">
    <source>
        <dbReference type="PIRSR" id="PIRSR600175-2"/>
    </source>
</evidence>
<feature type="transmembrane region" description="Helical" evidence="12">
    <location>
        <begin position="474"/>
        <end position="491"/>
    </location>
</feature>
<dbReference type="PANTHER" id="PTHR11616:SF279">
    <property type="entry name" value="SODIUM-DEPENDENT SEROTONIN TRANSPORTER"/>
    <property type="match status" value="1"/>
</dbReference>
<evidence type="ECO:0000256" key="5">
    <source>
        <dbReference type="ARBA" id="ARBA00022847"/>
    </source>
</evidence>
<feature type="compositionally biased region" description="Basic residues" evidence="11">
    <location>
        <begin position="58"/>
        <end position="76"/>
    </location>
</feature>
<keyword evidence="8" id="KW-0915">Sodium</keyword>
<feature type="compositionally biased region" description="Polar residues" evidence="11">
    <location>
        <begin position="38"/>
        <end position="57"/>
    </location>
</feature>
<feature type="binding site" evidence="8">
    <location>
        <position position="659"/>
    </location>
    <ligand>
        <name>Na(+)</name>
        <dbReference type="ChEBI" id="CHEBI:29101"/>
        <label>1</label>
    </ligand>
</feature>
<reference evidence="13" key="2">
    <citation type="submission" date="2020-01" db="EMBL/GenBank/DDBJ databases">
        <authorList>
            <person name="Korhonen P.K.K."/>
            <person name="Guangxu M.G."/>
            <person name="Wang T.W."/>
            <person name="Stroehlein A.J.S."/>
            <person name="Young N.D."/>
            <person name="Ang C.-S.A."/>
            <person name="Fernando D.W.F."/>
            <person name="Lu H.L."/>
            <person name="Taylor S.T."/>
            <person name="Ehtesham M.E.M."/>
            <person name="Najaraj S.H.N."/>
            <person name="Harsha G.H.G."/>
            <person name="Madugundu A.M."/>
            <person name="Renuse S.R."/>
            <person name="Holt D.H."/>
            <person name="Pandey A.P."/>
            <person name="Papenfuss A.P."/>
            <person name="Gasser R.B.G."/>
            <person name="Fischer K.F."/>
        </authorList>
    </citation>
    <scope>NUCLEOTIDE SEQUENCE</scope>
    <source>
        <strain evidence="13">SSS_KF_BRIS2020</strain>
    </source>
</reference>
<feature type="transmembrane region" description="Helical" evidence="12">
    <location>
        <begin position="366"/>
        <end position="394"/>
    </location>
</feature>
<sequence>MEKSISSLPSSSKIIDDTIQDVQHSTLNLINRFSNELNDSNQTETSSHYYSMPQQNYPRHHHHQHHHHHCPGKHSKQQQEEEKRKQNHSSTHLVSIEQHPNHQFIINELNQSGSNNEMRDDEPTITIRSTKPSLSKESDSNNNNNFEEDDDDDETRSLNSKGSPMIKTKSLIDGSIQKMNHNDLDERNSENLQRVDNDGDGVGDDPIDLCNQNNVNNINFKSFGSSRSFHSFNRLQQQQNNDDVDQSIQPQNFTRKSKSFSIVPKSAMNIVHHHRGHHEVWVDQREHWDKKIEFLLAVIGFAVDLGNVWRFPYICYRNGGGAFLIPYCIMLLFGGLPLFYLELALGQYHSSGCLTIWKHLCPIMKGLGYAICIIDIYMAMYYNTIIAWALYYLFVSIGSLIDMQLPWQSCTNEWNTEFCRTMQQRRLESTNSSMNNGRDSFIENFTSISPAQEYFQNHVLHIDASTGIDSLGPIQPTLAVCLMIVFVVVYFSLWKGVKSSGKAVWVTALMPYFVIFILLIRGTTLDGAFDGIRYYLSPDWDKLYSINVWIDAATQIFFSLGPGFGTLMALASYNKFHNNCYRDAIITSSINCLTSFVAGFVTFSILGYMAKKLNKDISNVAANGPGLVFIVYPEAIATMYGSVFFSIIYFLMLITLGLDSTFGGLEAMITALCDNYPYLLRRNREIFVAILIIMIYLCALPTTTFGGNYLITLLDEHGTALSVLFVVFIETIAICWFYGSEKISQEIKEMLGHKPGLFWRICWMCVCPVFLGFIAFASLINKETLSLDNYIYPEWSVIVGWIITLSSLACIPLYAIFHFIKAPGDDCCQKLINSFRSQTPERMKTIVVSNSLNEINHSHRSQSDSDGGEKDSSNLNNAIDETFGRRTSNKDSNYEIGSNKNLGRKFSTSSMKKNQLFAAEKLGDPV</sequence>
<feature type="region of interest" description="Disordered" evidence="11">
    <location>
        <begin position="857"/>
        <end position="909"/>
    </location>
</feature>
<dbReference type="PANTHER" id="PTHR11616">
    <property type="entry name" value="SODIUM/CHLORIDE DEPENDENT TRANSPORTER"/>
    <property type="match status" value="1"/>
</dbReference>
<protein>
    <recommendedName>
        <fullName evidence="10">Transporter</fullName>
    </recommendedName>
</protein>
<dbReference type="PROSITE" id="PS00610">
    <property type="entry name" value="NA_NEUROTRAN_SYMP_1"/>
    <property type="match status" value="1"/>
</dbReference>
<evidence type="ECO:0000256" key="10">
    <source>
        <dbReference type="RuleBase" id="RU003732"/>
    </source>
</evidence>
<dbReference type="GO" id="GO:0051378">
    <property type="term" value="F:serotonin binding"/>
    <property type="evidence" value="ECO:0007669"/>
    <property type="project" value="TreeGrafter"/>
</dbReference>
<evidence type="ECO:0000256" key="7">
    <source>
        <dbReference type="ARBA" id="ARBA00023136"/>
    </source>
</evidence>
<dbReference type="SUPFAM" id="SSF161070">
    <property type="entry name" value="SNF-like"/>
    <property type="match status" value="1"/>
</dbReference>
<feature type="compositionally biased region" description="Basic and acidic residues" evidence="11">
    <location>
        <begin position="184"/>
        <end position="197"/>
    </location>
</feature>
<dbReference type="Pfam" id="PF00209">
    <property type="entry name" value="SNF"/>
    <property type="match status" value="1"/>
</dbReference>
<evidence type="ECO:0000313" key="13">
    <source>
        <dbReference type="EMBL" id="KAF7492898.1"/>
    </source>
</evidence>
<dbReference type="EnsemblMetazoa" id="SSS_7725s_mrna">
    <property type="protein sequence ID" value="KAF7492898.1"/>
    <property type="gene ID" value="SSS_7725"/>
</dbReference>
<feature type="transmembrane region" description="Helical" evidence="12">
    <location>
        <begin position="324"/>
        <end position="345"/>
    </location>
</feature>
<feature type="binding site" evidence="8">
    <location>
        <position position="307"/>
    </location>
    <ligand>
        <name>Na(+)</name>
        <dbReference type="ChEBI" id="CHEBI:29101"/>
        <label>1</label>
    </ligand>
</feature>
<evidence type="ECO:0000313" key="14">
    <source>
        <dbReference type="EnsemblMetazoa" id="KAF7492898.1"/>
    </source>
</evidence>
<evidence type="ECO:0000256" key="1">
    <source>
        <dbReference type="ARBA" id="ARBA00004141"/>
    </source>
</evidence>
<feature type="transmembrane region" description="Helical" evidence="12">
    <location>
        <begin position="585"/>
        <end position="610"/>
    </location>
</feature>
<keyword evidence="15" id="KW-1185">Reference proteome</keyword>
<feature type="binding site" evidence="8">
    <location>
        <position position="660"/>
    </location>
    <ligand>
        <name>Na(+)</name>
        <dbReference type="ChEBI" id="CHEBI:29101"/>
        <label>1</label>
    </ligand>
</feature>
<organism evidence="13">
    <name type="scientific">Sarcoptes scabiei</name>
    <name type="common">Itch mite</name>
    <name type="synonym">Acarus scabiei</name>
    <dbReference type="NCBI Taxonomy" id="52283"/>
    <lineage>
        <taxon>Eukaryota</taxon>
        <taxon>Metazoa</taxon>
        <taxon>Ecdysozoa</taxon>
        <taxon>Arthropoda</taxon>
        <taxon>Chelicerata</taxon>
        <taxon>Arachnida</taxon>
        <taxon>Acari</taxon>
        <taxon>Acariformes</taxon>
        <taxon>Sarcoptiformes</taxon>
        <taxon>Astigmata</taxon>
        <taxon>Psoroptidia</taxon>
        <taxon>Sarcoptoidea</taxon>
        <taxon>Sarcoptidae</taxon>
        <taxon>Sarcoptinae</taxon>
        <taxon>Sarcoptes</taxon>
    </lineage>
</organism>
<dbReference type="PROSITE" id="PS50267">
    <property type="entry name" value="NA_NEUROTRAN_SYMP_3"/>
    <property type="match status" value="1"/>
</dbReference>
<feature type="binding site" evidence="8">
    <location>
        <position position="591"/>
    </location>
    <ligand>
        <name>Na(+)</name>
        <dbReference type="ChEBI" id="CHEBI:29101"/>
        <label>1</label>
    </ligand>
</feature>
<reference evidence="14" key="3">
    <citation type="submission" date="2022-06" db="UniProtKB">
        <authorList>
            <consortium name="EnsemblMetazoa"/>
        </authorList>
    </citation>
    <scope>IDENTIFICATION</scope>
</reference>
<feature type="transmembrane region" description="Helical" evidence="12">
    <location>
        <begin position="798"/>
        <end position="820"/>
    </location>
</feature>
<feature type="region of interest" description="Disordered" evidence="11">
    <location>
        <begin position="184"/>
        <end position="203"/>
    </location>
</feature>
<feature type="transmembrane region" description="Helical" evidence="12">
    <location>
        <begin position="552"/>
        <end position="573"/>
    </location>
</feature>
<feature type="binding site" evidence="8">
    <location>
        <position position="302"/>
    </location>
    <ligand>
        <name>Na(+)</name>
        <dbReference type="ChEBI" id="CHEBI:29101"/>
        <label>1</label>
    </ligand>
</feature>
<evidence type="ECO:0000256" key="12">
    <source>
        <dbReference type="SAM" id="Phobius"/>
    </source>
</evidence>
<gene>
    <name evidence="13" type="ORF">SSS_7725</name>
</gene>
<feature type="region of interest" description="Disordered" evidence="11">
    <location>
        <begin position="38"/>
        <end position="92"/>
    </location>
</feature>
<reference evidence="15" key="1">
    <citation type="journal article" date="2020" name="PLoS Negl. Trop. Dis.">
        <title>High-quality nuclear genome for Sarcoptes scabiei-A critical resource for a neglected parasite.</title>
        <authorList>
            <person name="Korhonen P.K."/>
            <person name="Gasser R.B."/>
            <person name="Ma G."/>
            <person name="Wang T."/>
            <person name="Stroehlein A.J."/>
            <person name="Young N.D."/>
            <person name="Ang C.S."/>
            <person name="Fernando D.D."/>
            <person name="Lu H.C."/>
            <person name="Taylor S."/>
            <person name="Reynolds S.L."/>
            <person name="Mofiz E."/>
            <person name="Najaraj S.H."/>
            <person name="Gowda H."/>
            <person name="Madugundu A."/>
            <person name="Renuse S."/>
            <person name="Holt D."/>
            <person name="Pandey A."/>
            <person name="Papenfuss A.T."/>
            <person name="Fischer K."/>
        </authorList>
    </citation>
    <scope>NUCLEOTIDE SEQUENCE [LARGE SCALE GENOMIC DNA]</scope>
</reference>
<dbReference type="OrthoDB" id="6417179at2759"/>
<feature type="transmembrane region" description="Helical" evidence="12">
    <location>
        <begin position="503"/>
        <end position="520"/>
    </location>
</feature>
<dbReference type="CDD" id="cd11497">
    <property type="entry name" value="SLC6sbd_SERT-like"/>
    <property type="match status" value="1"/>
</dbReference>
<comment type="subcellular location">
    <subcellularLocation>
        <location evidence="1">Membrane</location>
        <topology evidence="1">Multi-pass membrane protein</topology>
    </subcellularLocation>
</comment>
<feature type="disulfide bond" evidence="9">
    <location>
        <begin position="410"/>
        <end position="419"/>
    </location>
</feature>
<dbReference type="GO" id="GO:0005886">
    <property type="term" value="C:plasma membrane"/>
    <property type="evidence" value="ECO:0007669"/>
    <property type="project" value="TreeGrafter"/>
</dbReference>
<feature type="binding site" evidence="8">
    <location>
        <position position="559"/>
    </location>
    <ligand>
        <name>Na(+)</name>
        <dbReference type="ChEBI" id="CHEBI:29101"/>
        <label>1</label>
    </ligand>
</feature>
<feature type="binding site" evidence="8">
    <location>
        <position position="300"/>
    </location>
    <ligand>
        <name>Na(+)</name>
        <dbReference type="ChEBI" id="CHEBI:29101"/>
        <label>1</label>
    </ligand>
</feature>
<keyword evidence="5 10" id="KW-0769">Symport</keyword>
<feature type="transmembrane region" description="Helical" evidence="12">
    <location>
        <begin position="757"/>
        <end position="778"/>
    </location>
</feature>
<feature type="transmembrane region" description="Helical" evidence="12">
    <location>
        <begin position="717"/>
        <end position="737"/>
    </location>
</feature>
<evidence type="ECO:0000256" key="11">
    <source>
        <dbReference type="SAM" id="MobiDB-lite"/>
    </source>
</evidence>
<dbReference type="GO" id="GO:0098793">
    <property type="term" value="C:presynapse"/>
    <property type="evidence" value="ECO:0007669"/>
    <property type="project" value="GOC"/>
</dbReference>
<feature type="binding site" evidence="8">
    <location>
        <position position="303"/>
    </location>
    <ligand>
        <name>Na(+)</name>
        <dbReference type="ChEBI" id="CHEBI:29101"/>
        <label>1</label>
    </ligand>
</feature>
<dbReference type="EMBL" id="WVUK01000056">
    <property type="protein sequence ID" value="KAF7492898.1"/>
    <property type="molecule type" value="Genomic_DNA"/>
</dbReference>
<feature type="transmembrane region" description="Helical" evidence="12">
    <location>
        <begin position="630"/>
        <end position="658"/>
    </location>
</feature>
<dbReference type="InterPro" id="IPR037272">
    <property type="entry name" value="SNS_sf"/>
</dbReference>
<evidence type="ECO:0000313" key="15">
    <source>
        <dbReference type="Proteomes" id="UP000070412"/>
    </source>
</evidence>
<feature type="binding site" evidence="8">
    <location>
        <position position="656"/>
    </location>
    <ligand>
        <name>Na(+)</name>
        <dbReference type="ChEBI" id="CHEBI:29101"/>
        <label>1</label>
    </ligand>
</feature>
<keyword evidence="3 10" id="KW-0813">Transport</keyword>
<evidence type="ECO:0000256" key="2">
    <source>
        <dbReference type="ARBA" id="ARBA00006459"/>
    </source>
</evidence>
<feature type="compositionally biased region" description="Basic and acidic residues" evidence="11">
    <location>
        <begin position="861"/>
        <end position="872"/>
    </location>
</feature>
<feature type="compositionally biased region" description="Polar residues" evidence="11">
    <location>
        <begin position="895"/>
        <end position="909"/>
    </location>
</feature>
<keyword evidence="9" id="KW-1015">Disulfide bond</keyword>
<accession>A0A834VGQ8</accession>